<dbReference type="AlphaFoldDB" id="A0A4R4UPT9"/>
<evidence type="ECO:0000313" key="1">
    <source>
        <dbReference type="EMBL" id="TDC94021.1"/>
    </source>
</evidence>
<sequence>MSERKQMSDKQAEEFVKQHGPHVARNVAYVADHRHDVGTADALWEAAERADGGNTTSPN</sequence>
<dbReference type="EMBL" id="SMKV01000008">
    <property type="protein sequence ID" value="TDC94021.1"/>
    <property type="molecule type" value="Genomic_DNA"/>
</dbReference>
<name>A0A4R4UPT9_9PSEU</name>
<gene>
    <name evidence="1" type="ORF">E1161_08385</name>
</gene>
<protein>
    <submittedName>
        <fullName evidence="1">Uncharacterized protein</fullName>
    </submittedName>
</protein>
<organism evidence="1 2">
    <name type="scientific">Saccharopolyspora aridisoli</name>
    <dbReference type="NCBI Taxonomy" id="2530385"/>
    <lineage>
        <taxon>Bacteria</taxon>
        <taxon>Bacillati</taxon>
        <taxon>Actinomycetota</taxon>
        <taxon>Actinomycetes</taxon>
        <taxon>Pseudonocardiales</taxon>
        <taxon>Pseudonocardiaceae</taxon>
        <taxon>Saccharopolyspora</taxon>
    </lineage>
</organism>
<reference evidence="1 2" key="1">
    <citation type="submission" date="2019-03" db="EMBL/GenBank/DDBJ databases">
        <title>Draft genome sequences of novel Actinobacteria.</title>
        <authorList>
            <person name="Sahin N."/>
            <person name="Ay H."/>
            <person name="Saygin H."/>
        </authorList>
    </citation>
    <scope>NUCLEOTIDE SEQUENCE [LARGE SCALE GENOMIC DNA]</scope>
    <source>
        <strain evidence="1 2">16K404</strain>
    </source>
</reference>
<dbReference type="OrthoDB" id="3709066at2"/>
<accession>A0A4R4UPT9</accession>
<proteinExistence type="predicted"/>
<dbReference type="Proteomes" id="UP000294744">
    <property type="component" value="Unassembled WGS sequence"/>
</dbReference>
<evidence type="ECO:0000313" key="2">
    <source>
        <dbReference type="Proteomes" id="UP000294744"/>
    </source>
</evidence>
<dbReference type="RefSeq" id="WP_132621325.1">
    <property type="nucleotide sequence ID" value="NZ_SMKV01000008.1"/>
</dbReference>
<keyword evidence="2" id="KW-1185">Reference proteome</keyword>
<comment type="caution">
    <text evidence="1">The sequence shown here is derived from an EMBL/GenBank/DDBJ whole genome shotgun (WGS) entry which is preliminary data.</text>
</comment>